<dbReference type="EMBL" id="KN392655">
    <property type="protein sequence ID" value="KHG09912.1"/>
    <property type="molecule type" value="Genomic_DNA"/>
</dbReference>
<protein>
    <submittedName>
        <fullName evidence="2">Uncharacterized protein</fullName>
    </submittedName>
</protein>
<reference evidence="3" key="1">
    <citation type="submission" date="2014-09" db="EMBL/GenBank/DDBJ databases">
        <authorList>
            <person name="Mudge J."/>
            <person name="Ramaraj T."/>
            <person name="Lindquist I.E."/>
            <person name="Bharti A.K."/>
            <person name="Sundararajan A."/>
            <person name="Cameron C.T."/>
            <person name="Woodward J.E."/>
            <person name="May G.D."/>
            <person name="Brubaker C."/>
            <person name="Broadhvest J."/>
            <person name="Wilkins T.A."/>
        </authorList>
    </citation>
    <scope>NUCLEOTIDE SEQUENCE</scope>
    <source>
        <strain evidence="3">cv. AKA8401</strain>
    </source>
</reference>
<keyword evidence="1" id="KW-1133">Transmembrane helix</keyword>
<evidence type="ECO:0000313" key="3">
    <source>
        <dbReference type="Proteomes" id="UP000032142"/>
    </source>
</evidence>
<accession>A0A0B0NB75</accession>
<dbReference type="AlphaFoldDB" id="A0A0B0NB75"/>
<sequence>MESNHLLKYYCKCLVYNAFVVIAMISVIQGLLALMGPKVRWWGFVVTVRH</sequence>
<evidence type="ECO:0000313" key="2">
    <source>
        <dbReference type="EMBL" id="KHG09912.1"/>
    </source>
</evidence>
<keyword evidence="3" id="KW-1185">Reference proteome</keyword>
<keyword evidence="1" id="KW-0812">Transmembrane</keyword>
<feature type="transmembrane region" description="Helical" evidence="1">
    <location>
        <begin position="14"/>
        <end position="34"/>
    </location>
</feature>
<gene>
    <name evidence="2" type="ORF">F383_14043</name>
</gene>
<name>A0A0B0NB75_GOSAR</name>
<organism evidence="2 3">
    <name type="scientific">Gossypium arboreum</name>
    <name type="common">Tree cotton</name>
    <name type="synonym">Gossypium nanking</name>
    <dbReference type="NCBI Taxonomy" id="29729"/>
    <lineage>
        <taxon>Eukaryota</taxon>
        <taxon>Viridiplantae</taxon>
        <taxon>Streptophyta</taxon>
        <taxon>Embryophyta</taxon>
        <taxon>Tracheophyta</taxon>
        <taxon>Spermatophyta</taxon>
        <taxon>Magnoliopsida</taxon>
        <taxon>eudicotyledons</taxon>
        <taxon>Gunneridae</taxon>
        <taxon>Pentapetalae</taxon>
        <taxon>rosids</taxon>
        <taxon>malvids</taxon>
        <taxon>Malvales</taxon>
        <taxon>Malvaceae</taxon>
        <taxon>Malvoideae</taxon>
        <taxon>Gossypium</taxon>
    </lineage>
</organism>
<keyword evidence="1" id="KW-0472">Membrane</keyword>
<proteinExistence type="predicted"/>
<evidence type="ECO:0000256" key="1">
    <source>
        <dbReference type="SAM" id="Phobius"/>
    </source>
</evidence>
<dbReference type="Proteomes" id="UP000032142">
    <property type="component" value="Unassembled WGS sequence"/>
</dbReference>